<evidence type="ECO:0000256" key="10">
    <source>
        <dbReference type="ARBA" id="ARBA00022976"/>
    </source>
</evidence>
<dbReference type="WBParaSite" id="maker-PairedContig_4925-snap-gene-0.4-mRNA-1">
    <property type="protein sequence ID" value="maker-PairedContig_4925-snap-gene-0.4-mRNA-1"/>
    <property type="gene ID" value="maker-PairedContig_4925-snap-gene-0.4"/>
</dbReference>
<dbReference type="Gene3D" id="1.25.40.20">
    <property type="entry name" value="Ankyrin repeat-containing domain"/>
    <property type="match status" value="1"/>
</dbReference>
<evidence type="ECO:0000313" key="24">
    <source>
        <dbReference type="WBParaSite" id="maker-PairedContig_4925-snap-gene-0.4-mRNA-1"/>
    </source>
</evidence>
<evidence type="ECO:0000256" key="12">
    <source>
        <dbReference type="ARBA" id="ARBA00023015"/>
    </source>
</evidence>
<keyword evidence="12" id="KW-0805">Transcription regulation</keyword>
<feature type="domain" description="LNR" evidence="23">
    <location>
        <begin position="32"/>
        <end position="73"/>
    </location>
</feature>
<keyword evidence="8" id="KW-0677">Repeat</keyword>
<keyword evidence="9" id="KW-0221">Differentiation</keyword>
<dbReference type="Pfam" id="PF07684">
    <property type="entry name" value="NODP"/>
    <property type="match status" value="1"/>
</dbReference>
<evidence type="ECO:0000256" key="8">
    <source>
        <dbReference type="ARBA" id="ARBA00022737"/>
    </source>
</evidence>
<protein>
    <submittedName>
        <fullName evidence="24">LNR domain-containing protein</fullName>
    </submittedName>
</protein>
<accession>A0A1I8ETY0</accession>
<keyword evidence="6 22" id="KW-0812">Transmembrane</keyword>
<dbReference type="PANTHER" id="PTHR24173:SF74">
    <property type="entry name" value="ANKYRIN REPEAT DOMAIN-CONTAINING PROTEIN 16"/>
    <property type="match status" value="1"/>
</dbReference>
<dbReference type="GO" id="GO:0090575">
    <property type="term" value="C:RNA polymerase II transcription regulator complex"/>
    <property type="evidence" value="ECO:0007669"/>
    <property type="project" value="UniProtKB-ARBA"/>
</dbReference>
<proteinExistence type="predicted"/>
<feature type="region of interest" description="Disordered" evidence="21">
    <location>
        <begin position="661"/>
        <end position="700"/>
    </location>
</feature>
<keyword evidence="11 22" id="KW-1133">Transmembrane helix</keyword>
<keyword evidence="7" id="KW-0732">Signal</keyword>
<comment type="subcellular location">
    <subcellularLocation>
        <location evidence="2">Cell membrane</location>
        <topology evidence="2">Single-pass type I membrane protein</topology>
    </subcellularLocation>
    <subcellularLocation>
        <location evidence="1">Nucleus</location>
    </subcellularLocation>
</comment>
<evidence type="ECO:0000256" key="11">
    <source>
        <dbReference type="ARBA" id="ARBA00022989"/>
    </source>
</evidence>
<dbReference type="InterPro" id="IPR036770">
    <property type="entry name" value="Ankyrin_rpt-contain_sf"/>
</dbReference>
<dbReference type="AlphaFoldDB" id="A0A1I8ETY0"/>
<organism evidence="24">
    <name type="scientific">Wuchereria bancrofti</name>
    <dbReference type="NCBI Taxonomy" id="6293"/>
    <lineage>
        <taxon>Eukaryota</taxon>
        <taxon>Metazoa</taxon>
        <taxon>Ecdysozoa</taxon>
        <taxon>Nematoda</taxon>
        <taxon>Chromadorea</taxon>
        <taxon>Rhabditida</taxon>
        <taxon>Spirurina</taxon>
        <taxon>Spiruromorpha</taxon>
        <taxon>Filarioidea</taxon>
        <taxon>Onchocercidae</taxon>
        <taxon>Wuchereria</taxon>
    </lineage>
</organism>
<reference evidence="24" key="1">
    <citation type="submission" date="2016-11" db="UniProtKB">
        <authorList>
            <consortium name="WormBaseParasite"/>
        </authorList>
    </citation>
    <scope>IDENTIFICATION</scope>
    <source>
        <strain evidence="24">pt0022</strain>
    </source>
</reference>
<dbReference type="GO" id="GO:0001708">
    <property type="term" value="P:cell fate specification"/>
    <property type="evidence" value="ECO:0007669"/>
    <property type="project" value="UniProtKB-ARBA"/>
</dbReference>
<keyword evidence="14 22" id="KW-0472">Membrane</keyword>
<evidence type="ECO:0000256" key="9">
    <source>
        <dbReference type="ARBA" id="ARBA00022782"/>
    </source>
</evidence>
<feature type="repeat" description="ANK" evidence="20">
    <location>
        <begin position="431"/>
        <end position="463"/>
    </location>
</feature>
<evidence type="ECO:0000256" key="19">
    <source>
        <dbReference type="ARBA" id="ARBA00023242"/>
    </source>
</evidence>
<name>A0A1I8ETY0_WUCBA</name>
<feature type="compositionally biased region" description="Polar residues" evidence="21">
    <location>
        <begin position="667"/>
        <end position="700"/>
    </location>
</feature>
<evidence type="ECO:0000256" key="18">
    <source>
        <dbReference type="ARBA" id="ARBA00023180"/>
    </source>
</evidence>
<dbReference type="GO" id="GO:0040024">
    <property type="term" value="P:dauer larval development"/>
    <property type="evidence" value="ECO:0007669"/>
    <property type="project" value="UniProtKB-ARBA"/>
</dbReference>
<evidence type="ECO:0000256" key="20">
    <source>
        <dbReference type="PROSITE-ProRule" id="PRU00023"/>
    </source>
</evidence>
<evidence type="ECO:0000259" key="23">
    <source>
        <dbReference type="PROSITE" id="PS50258"/>
    </source>
</evidence>
<keyword evidence="16" id="KW-0010">Activator</keyword>
<feature type="repeat" description="ANK" evidence="20">
    <location>
        <begin position="573"/>
        <end position="605"/>
    </location>
</feature>
<evidence type="ECO:0000256" key="3">
    <source>
        <dbReference type="ARBA" id="ARBA00022473"/>
    </source>
</evidence>
<evidence type="ECO:0000256" key="2">
    <source>
        <dbReference type="ARBA" id="ARBA00004251"/>
    </source>
</evidence>
<keyword evidence="3" id="KW-0217">Developmental protein</keyword>
<dbReference type="PRINTS" id="PR01452">
    <property type="entry name" value="LNOTCHREPEAT"/>
</dbReference>
<evidence type="ECO:0000256" key="17">
    <source>
        <dbReference type="ARBA" id="ARBA00023163"/>
    </source>
</evidence>
<evidence type="ECO:0000256" key="7">
    <source>
        <dbReference type="ARBA" id="ARBA00022729"/>
    </source>
</evidence>
<dbReference type="InterPro" id="IPR035993">
    <property type="entry name" value="Notch-like_dom_sf"/>
</dbReference>
<dbReference type="PROSITE" id="PS50088">
    <property type="entry name" value="ANK_REPEAT"/>
    <property type="match status" value="3"/>
</dbReference>
<feature type="transmembrane region" description="Helical" evidence="22">
    <location>
        <begin position="257"/>
        <end position="280"/>
    </location>
</feature>
<evidence type="ECO:0000256" key="21">
    <source>
        <dbReference type="SAM" id="MobiDB-lite"/>
    </source>
</evidence>
<dbReference type="PROSITE" id="PS50297">
    <property type="entry name" value="ANK_REP_REGION"/>
    <property type="match status" value="3"/>
</dbReference>
<dbReference type="Pfam" id="PF12796">
    <property type="entry name" value="Ank_2"/>
    <property type="match status" value="2"/>
</dbReference>
<keyword evidence="13 20" id="KW-0040">ANK repeat</keyword>
<feature type="repeat" description="ANK" evidence="20">
    <location>
        <begin position="540"/>
        <end position="572"/>
    </location>
</feature>
<dbReference type="InterPro" id="IPR011656">
    <property type="entry name" value="Notch_NODP_dom"/>
</dbReference>
<dbReference type="GO" id="GO:0007219">
    <property type="term" value="P:Notch signaling pathway"/>
    <property type="evidence" value="ECO:0007669"/>
    <property type="project" value="UniProtKB-KW"/>
</dbReference>
<dbReference type="InterPro" id="IPR002110">
    <property type="entry name" value="Ankyrin_rpt"/>
</dbReference>
<dbReference type="PRINTS" id="PR01983">
    <property type="entry name" value="NOTCH"/>
</dbReference>
<sequence length="820" mass="90312">AGNKVCDQVCNYHACHYDSGDCSAGTKPFEKCESPSYCAYVFRDGKCDPICNNQECLFDGFDCDSIPEQCSKNDYCTTHYADGQCDRQCNVIGCGWDGGDCDSFDVETPLEGNIIVILLISPDEFLRNAQTFLFTLSQKLRGAVHIRTTNGKPMIYSWSSEGGIGQLYDVAPEKRHLLVPNLQRVKRQTDQLRGTMVLLTVDVSYCRKIDREECFSDLFSVVDYLGVANAKQELRELGMPLHLARVELDNAKQAKGISWQTLLICLLIFVATVLIAYSVVQQGRKRKTLNARIWHPPPSEGKSSTGNLDTYSIHSGYLFSNYGIAKRSRADNIPVGIAHPNLYIGEDRQSFLKPKTLDIDERQWTHLHEAADSTLPISLPIEPLLVNVRGKHGRTAMMQTASNQAKNEEASCEDIRNLLEVGAEIDAQDDSEDTALMLAVKSGRTTVVDCLLKNGADPTIVDEKDRTPLHHAVAVNIPNIVQLLLDTRQVNVDALDEDNRTPLIICSKFDIRMGTEIAEMLLKAKADVACAGDKSLTKYDGRTALHFASQHANLDIIRLLIHSGANKDAQDSLDQTPLFLAASEGHLDAVECLINLGASKEITDQKERSPRDIAAEKEFRDIVHYLDTVPTPRILPSNVAASLALSTHQRFKKSFKKTTRPIIKKNPSPTYPSAVTALPTTSVNPLTPPNSDGSNYSTTPSPHDTTAAVHGGTAATRGTTIIQTSAGHPENAVLQSSSVMLSPYSDHHNGTGCSPPQMVTVTQAGWLFPANQSSHQQYEEGLFYGTGMLPFAYDQRTLRPSYSQSNMPHVQQPPTAYYNV</sequence>
<evidence type="ECO:0000256" key="6">
    <source>
        <dbReference type="ARBA" id="ARBA00022692"/>
    </source>
</evidence>
<keyword evidence="4" id="KW-1003">Cell membrane</keyword>
<evidence type="ECO:0000256" key="4">
    <source>
        <dbReference type="ARBA" id="ARBA00022475"/>
    </source>
</evidence>
<keyword evidence="17" id="KW-0804">Transcription</keyword>
<dbReference type="SMART" id="SM00248">
    <property type="entry name" value="ANK"/>
    <property type="match status" value="6"/>
</dbReference>
<dbReference type="STRING" id="6293.A0A1I8ETY0"/>
<keyword evidence="10" id="KW-0914">Notch signaling pathway</keyword>
<dbReference type="GO" id="GO:0022611">
    <property type="term" value="P:dormancy process"/>
    <property type="evidence" value="ECO:0007669"/>
    <property type="project" value="UniProtKB-ARBA"/>
</dbReference>
<keyword evidence="5" id="KW-0245">EGF-like domain</keyword>
<dbReference type="GO" id="GO:0005886">
    <property type="term" value="C:plasma membrane"/>
    <property type="evidence" value="ECO:0007669"/>
    <property type="project" value="UniProtKB-SubCell"/>
</dbReference>
<dbReference type="SMART" id="SM01338">
    <property type="entry name" value="NOD"/>
    <property type="match status" value="1"/>
</dbReference>
<dbReference type="SMART" id="SM00004">
    <property type="entry name" value="NL"/>
    <property type="match status" value="3"/>
</dbReference>
<dbReference type="InterPro" id="IPR010660">
    <property type="entry name" value="Notch_NOD_dom"/>
</dbReference>
<keyword evidence="19" id="KW-0539">Nucleus</keyword>
<evidence type="ECO:0000256" key="14">
    <source>
        <dbReference type="ARBA" id="ARBA00023136"/>
    </source>
</evidence>
<dbReference type="FunFam" id="3.30.300.320:FF:000001">
    <property type="entry name" value="Neurogenic locus notch 1"/>
    <property type="match status" value="1"/>
</dbReference>
<dbReference type="Pfam" id="PF00066">
    <property type="entry name" value="Notch"/>
    <property type="match status" value="3"/>
</dbReference>
<dbReference type="PROSITE" id="PS50258">
    <property type="entry name" value="LNR"/>
    <property type="match status" value="1"/>
</dbReference>
<dbReference type="Pfam" id="PF06816">
    <property type="entry name" value="NOD"/>
    <property type="match status" value="1"/>
</dbReference>
<keyword evidence="15" id="KW-1015">Disulfide bond</keyword>
<keyword evidence="18" id="KW-0325">Glycoprotein</keyword>
<evidence type="ECO:0000256" key="1">
    <source>
        <dbReference type="ARBA" id="ARBA00004123"/>
    </source>
</evidence>
<dbReference type="Gene3D" id="3.30.300.320">
    <property type="match status" value="1"/>
</dbReference>
<dbReference type="SUPFAM" id="SSF90193">
    <property type="entry name" value="Notch domain"/>
    <property type="match status" value="2"/>
</dbReference>
<dbReference type="SUPFAM" id="SSF48403">
    <property type="entry name" value="Ankyrin repeat"/>
    <property type="match status" value="1"/>
</dbReference>
<evidence type="ECO:0000256" key="15">
    <source>
        <dbReference type="ARBA" id="ARBA00023157"/>
    </source>
</evidence>
<evidence type="ECO:0000256" key="13">
    <source>
        <dbReference type="ARBA" id="ARBA00023043"/>
    </source>
</evidence>
<dbReference type="Gene3D" id="3.30.70.3310">
    <property type="match status" value="1"/>
</dbReference>
<evidence type="ECO:0000256" key="22">
    <source>
        <dbReference type="SAM" id="Phobius"/>
    </source>
</evidence>
<dbReference type="PANTHER" id="PTHR24173">
    <property type="entry name" value="ANKYRIN REPEAT CONTAINING"/>
    <property type="match status" value="1"/>
</dbReference>
<dbReference type="InterPro" id="IPR000800">
    <property type="entry name" value="Notch_dom"/>
</dbReference>
<evidence type="ECO:0000256" key="5">
    <source>
        <dbReference type="ARBA" id="ARBA00022536"/>
    </source>
</evidence>
<evidence type="ECO:0000256" key="16">
    <source>
        <dbReference type="ARBA" id="ARBA00023159"/>
    </source>
</evidence>
<dbReference type="GO" id="GO:0061629">
    <property type="term" value="F:RNA polymerase II-specific DNA-binding transcription factor binding"/>
    <property type="evidence" value="ECO:0007669"/>
    <property type="project" value="UniProtKB-ARBA"/>
</dbReference>